<evidence type="ECO:0000313" key="6">
    <source>
        <dbReference type="Proteomes" id="UP000694251"/>
    </source>
</evidence>
<keyword evidence="2" id="KW-0436">Ligase</keyword>
<proteinExistence type="inferred from homology"/>
<dbReference type="Pfam" id="PF23571">
    <property type="entry name" value="GH3_M"/>
    <property type="match status" value="1"/>
</dbReference>
<evidence type="ECO:0000256" key="1">
    <source>
        <dbReference type="ARBA" id="ARBA00008068"/>
    </source>
</evidence>
<evidence type="ECO:0000259" key="3">
    <source>
        <dbReference type="Pfam" id="PF23571"/>
    </source>
</evidence>
<comment type="caution">
    <text evidence="5">The sequence shown here is derived from an EMBL/GenBank/DDBJ whole genome shotgun (WGS) entry which is preliminary data.</text>
</comment>
<evidence type="ECO:0000313" key="5">
    <source>
        <dbReference type="EMBL" id="KAG7599588.1"/>
    </source>
</evidence>
<dbReference type="InterPro" id="IPR004993">
    <property type="entry name" value="GH3"/>
</dbReference>
<dbReference type="PANTHER" id="PTHR31901:SF75">
    <property type="entry name" value="BNAC09G31070D PROTEIN"/>
    <property type="match status" value="1"/>
</dbReference>
<organism evidence="5 6">
    <name type="scientific">Arabidopsis suecica</name>
    <name type="common">Swedish thale-cress</name>
    <name type="synonym">Cardaminopsis suecica</name>
    <dbReference type="NCBI Taxonomy" id="45249"/>
    <lineage>
        <taxon>Eukaryota</taxon>
        <taxon>Viridiplantae</taxon>
        <taxon>Streptophyta</taxon>
        <taxon>Embryophyta</taxon>
        <taxon>Tracheophyta</taxon>
        <taxon>Spermatophyta</taxon>
        <taxon>Magnoliopsida</taxon>
        <taxon>eudicotyledons</taxon>
        <taxon>Gunneridae</taxon>
        <taxon>Pentapetalae</taxon>
        <taxon>rosids</taxon>
        <taxon>malvids</taxon>
        <taxon>Brassicales</taxon>
        <taxon>Brassicaceae</taxon>
        <taxon>Camelineae</taxon>
        <taxon>Arabidopsis</taxon>
    </lineage>
</organism>
<dbReference type="EMBL" id="JAEFBJ010000006">
    <property type="protein sequence ID" value="KAG7599588.1"/>
    <property type="molecule type" value="Genomic_DNA"/>
</dbReference>
<sequence>MSLKDLEELTSNAKQIQDDVLKEILTLNANTEYLHRFLHGSSDKELFKKNVPVVSYDDVKSYIERTANGGEPSDVISGKPITGFFLSSGTSGGKQKIFPINNKFFEDMTFIFALRSQIIFRHIKDVQEGKAITFFFVKPQSTTPSGLPVSNMLTGFLMSDYFKNRPSNRFTSPDEVTLCQENKQAMYCHLLCGLVQRDEVVSLAAAFASSLVGAITFLENYWKEMCSNIRSGHVSEWISDLSCRDSVSIILGGPNSELAELIEEECKKKSWKGIITRLWPKTKFIQTVVTGQNAQYIPILEFYSNKLPLISTAYGSSETIFGVNVNPLCKPEDVSYTFMPTMSYFEFLLADEGNNGEIVDLVNVKLGSYYEPLVTNYSGLHRYRMGDILQVTGFYNSAPQFRFVHRKSAVLSVSVEMTTEEDILKALNHAKLVLKPSHLILMGFTCYADISTHPAHYVFYWELKATNINDTVKLDEKMLVDCCCVMEESFCSLYREFRKKNGSIGALEIRVVAQGTFDSLMEFFISQGASVSQYKTPICINSSEALAVLEKSVIAHFFSDKSPPVGSKIQY</sequence>
<keyword evidence="6" id="KW-1185">Reference proteome</keyword>
<dbReference type="GO" id="GO:0005737">
    <property type="term" value="C:cytoplasm"/>
    <property type="evidence" value="ECO:0007669"/>
    <property type="project" value="TreeGrafter"/>
</dbReference>
<dbReference type="AlphaFoldDB" id="A0A8T2CGT0"/>
<dbReference type="Proteomes" id="UP000694251">
    <property type="component" value="Chromosome 6"/>
</dbReference>
<name>A0A8T2CGT0_ARASU</name>
<comment type="similarity">
    <text evidence="1">Belongs to the IAA-amido conjugating enzyme family.</text>
</comment>
<dbReference type="PANTHER" id="PTHR31901">
    <property type="entry name" value="GH3 DOMAIN-CONTAINING PROTEIN"/>
    <property type="match status" value="1"/>
</dbReference>
<gene>
    <name evidence="5" type="ORF">ISN44_As06g037680</name>
</gene>
<dbReference type="Pfam" id="PF23572">
    <property type="entry name" value="GH3_C"/>
    <property type="match status" value="1"/>
</dbReference>
<dbReference type="Pfam" id="PF03321">
    <property type="entry name" value="GH3"/>
    <property type="match status" value="1"/>
</dbReference>
<feature type="domain" description="GH3 middle" evidence="3">
    <location>
        <begin position="336"/>
        <end position="406"/>
    </location>
</feature>
<dbReference type="InterPro" id="IPR055378">
    <property type="entry name" value="GH3_C"/>
</dbReference>
<dbReference type="GO" id="GO:0016881">
    <property type="term" value="F:acid-amino acid ligase activity"/>
    <property type="evidence" value="ECO:0007669"/>
    <property type="project" value="TreeGrafter"/>
</dbReference>
<dbReference type="OrthoDB" id="10004661at2759"/>
<evidence type="ECO:0000259" key="4">
    <source>
        <dbReference type="Pfam" id="PF23572"/>
    </source>
</evidence>
<dbReference type="InterPro" id="IPR055377">
    <property type="entry name" value="GH3_M"/>
</dbReference>
<accession>A0A8T2CGT0</accession>
<evidence type="ECO:0000256" key="2">
    <source>
        <dbReference type="ARBA" id="ARBA00022598"/>
    </source>
</evidence>
<protein>
    <submittedName>
        <fullName evidence="5">GH3 family</fullName>
    </submittedName>
</protein>
<feature type="domain" description="GH3 C-terminal" evidence="4">
    <location>
        <begin position="421"/>
        <end position="544"/>
    </location>
</feature>
<reference evidence="5 6" key="1">
    <citation type="submission" date="2020-12" db="EMBL/GenBank/DDBJ databases">
        <title>Concerted genomic and epigenomic changes stabilize Arabidopsis allopolyploids.</title>
        <authorList>
            <person name="Chen Z."/>
        </authorList>
    </citation>
    <scope>NUCLEOTIDE SEQUENCE [LARGE SCALE GENOMIC DNA]</scope>
    <source>
        <strain evidence="5">As9502</strain>
        <tissue evidence="5">Leaf</tissue>
    </source>
</reference>